<keyword evidence="1" id="KW-1133">Transmembrane helix</keyword>
<sequence length="165" mass="18210">MISKGRVVILACFAGLGAMMLFFYLYANSFQGDLDKVIVSVDSIKVLDENKIDKRAHLDVRFNLQNPTSIVLTVSTINYQVYANGNNIGEGHFTTEDIPEAGRPALFANSNLTLPTTFDLVNSDQIAKEYSDITTGQPVKYEVKGQVTIESFLTAIIKDFDLSFG</sequence>
<accession>A0A128A673</accession>
<protein>
    <recommendedName>
        <fullName evidence="2">Late embryogenesis abundant protein LEA-2 subgroup domain-containing protein</fullName>
    </recommendedName>
</protein>
<evidence type="ECO:0000313" key="3">
    <source>
        <dbReference type="EMBL" id="CUR52827.1"/>
    </source>
</evidence>
<dbReference type="Pfam" id="PF03168">
    <property type="entry name" value="LEA_2"/>
    <property type="match status" value="1"/>
</dbReference>
<dbReference type="KEGG" id="ndv:NDEV_2065"/>
<evidence type="ECO:0000313" key="4">
    <source>
        <dbReference type="Proteomes" id="UP000196239"/>
    </source>
</evidence>
<gene>
    <name evidence="3" type="ORF">NDEV_2065</name>
</gene>
<reference evidence="4" key="1">
    <citation type="submission" date="2015-10" db="EMBL/GenBank/DDBJ databases">
        <authorList>
            <person name="Lehtovirta-Morley L.E."/>
            <person name="Vieille C."/>
        </authorList>
    </citation>
    <scope>NUCLEOTIDE SEQUENCE [LARGE SCALE GENOMIC DNA]</scope>
</reference>
<dbReference type="Gene3D" id="2.60.40.1820">
    <property type="match status" value="1"/>
</dbReference>
<dbReference type="SUPFAM" id="SSF117070">
    <property type="entry name" value="LEA14-like"/>
    <property type="match status" value="1"/>
</dbReference>
<evidence type="ECO:0000259" key="2">
    <source>
        <dbReference type="Pfam" id="PF03168"/>
    </source>
</evidence>
<keyword evidence="1" id="KW-0472">Membrane</keyword>
<dbReference type="AlphaFoldDB" id="A0A128A673"/>
<keyword evidence="1" id="KW-0812">Transmembrane</keyword>
<feature type="domain" description="Late embryogenesis abundant protein LEA-2 subgroup" evidence="2">
    <location>
        <begin position="62"/>
        <end position="151"/>
    </location>
</feature>
<feature type="transmembrane region" description="Helical" evidence="1">
    <location>
        <begin position="7"/>
        <end position="27"/>
    </location>
</feature>
<name>A0A128A673_9ARCH</name>
<dbReference type="EMBL" id="LN890280">
    <property type="protein sequence ID" value="CUR52827.1"/>
    <property type="molecule type" value="Genomic_DNA"/>
</dbReference>
<keyword evidence="4" id="KW-1185">Reference proteome</keyword>
<dbReference type="Proteomes" id="UP000196239">
    <property type="component" value="Chromosome 1"/>
</dbReference>
<organism evidence="3 4">
    <name type="scientific">Nitrosotalea devaniterrae</name>
    <dbReference type="NCBI Taxonomy" id="1078905"/>
    <lineage>
        <taxon>Archaea</taxon>
        <taxon>Nitrososphaerota</taxon>
        <taxon>Nitrososphaeria</taxon>
        <taxon>Nitrosotaleales</taxon>
        <taxon>Nitrosotaleaceae</taxon>
        <taxon>Nitrosotalea</taxon>
    </lineage>
</organism>
<proteinExistence type="predicted"/>
<evidence type="ECO:0000256" key="1">
    <source>
        <dbReference type="SAM" id="Phobius"/>
    </source>
</evidence>
<dbReference type="InterPro" id="IPR004864">
    <property type="entry name" value="LEA_2"/>
</dbReference>